<dbReference type="PROSITE" id="PS50262">
    <property type="entry name" value="G_PROTEIN_RECEP_F1_2"/>
    <property type="match status" value="1"/>
</dbReference>
<feature type="disulfide bond" evidence="7">
    <location>
        <begin position="1134"/>
        <end position="1143"/>
    </location>
</feature>
<evidence type="ECO:0000256" key="9">
    <source>
        <dbReference type="SAM" id="Phobius"/>
    </source>
</evidence>
<dbReference type="CDD" id="cd00054">
    <property type="entry name" value="EGF_CA"/>
    <property type="match status" value="1"/>
</dbReference>
<keyword evidence="2 9" id="KW-0812">Transmembrane</keyword>
<evidence type="ECO:0000256" key="1">
    <source>
        <dbReference type="ARBA" id="ARBA00004167"/>
    </source>
</evidence>
<feature type="transmembrane region" description="Helical" evidence="9">
    <location>
        <begin position="1497"/>
        <end position="1520"/>
    </location>
</feature>
<dbReference type="InterPro" id="IPR000742">
    <property type="entry name" value="EGF"/>
</dbReference>
<keyword evidence="7" id="KW-0245">EGF-like domain</keyword>
<feature type="signal peptide" evidence="10">
    <location>
        <begin position="1"/>
        <end position="16"/>
    </location>
</feature>
<comment type="subcellular location">
    <subcellularLocation>
        <location evidence="1">Membrane</location>
        <topology evidence="1">Single-pass membrane protein</topology>
    </subcellularLocation>
</comment>
<dbReference type="PRINTS" id="PR00261">
    <property type="entry name" value="LDLRECEPTOR"/>
</dbReference>
<evidence type="ECO:0000256" key="2">
    <source>
        <dbReference type="ARBA" id="ARBA00022692"/>
    </source>
</evidence>
<evidence type="ECO:0000256" key="7">
    <source>
        <dbReference type="PROSITE-ProRule" id="PRU00076"/>
    </source>
</evidence>
<feature type="disulfide bond" evidence="8">
    <location>
        <begin position="638"/>
        <end position="650"/>
    </location>
</feature>
<keyword evidence="6 7" id="KW-1015">Disulfide bond</keyword>
<dbReference type="SMART" id="SM00192">
    <property type="entry name" value="LDLa"/>
    <property type="match status" value="5"/>
</dbReference>
<evidence type="ECO:0000313" key="15">
    <source>
        <dbReference type="Proteomes" id="UP000663828"/>
    </source>
</evidence>
<proteinExistence type="predicted"/>
<dbReference type="InterPro" id="IPR017452">
    <property type="entry name" value="GPCR_Rhodpsn_7TM"/>
</dbReference>
<dbReference type="Gene3D" id="4.10.400.10">
    <property type="entry name" value="Low-density Lipoprotein Receptor"/>
    <property type="match status" value="2"/>
</dbReference>
<feature type="disulfide bond" evidence="7">
    <location>
        <begin position="1373"/>
        <end position="1382"/>
    </location>
</feature>
<dbReference type="SUPFAM" id="SSF81321">
    <property type="entry name" value="Family A G protein-coupled receptor-like"/>
    <property type="match status" value="1"/>
</dbReference>
<dbReference type="PROSITE" id="PS01186">
    <property type="entry name" value="EGF_2"/>
    <property type="match status" value="2"/>
</dbReference>
<keyword evidence="15" id="KW-1185">Reference proteome</keyword>
<dbReference type="SMART" id="SM00181">
    <property type="entry name" value="EGF"/>
    <property type="match status" value="4"/>
</dbReference>
<evidence type="ECO:0000313" key="16">
    <source>
        <dbReference type="Proteomes" id="UP000663852"/>
    </source>
</evidence>
<feature type="transmembrane region" description="Helical" evidence="9">
    <location>
        <begin position="1440"/>
        <end position="1463"/>
    </location>
</feature>
<feature type="disulfide bond" evidence="7">
    <location>
        <begin position="1106"/>
        <end position="1116"/>
    </location>
</feature>
<gene>
    <name evidence="14" type="ORF">EDS130_LOCUS44901</name>
    <name evidence="13" type="ORF">XAT740_LOCUS38861</name>
</gene>
<evidence type="ECO:0000259" key="12">
    <source>
        <dbReference type="PROSITE" id="PS50262"/>
    </source>
</evidence>
<dbReference type="InterPro" id="IPR050685">
    <property type="entry name" value="LDLR"/>
</dbReference>
<evidence type="ECO:0000256" key="10">
    <source>
        <dbReference type="SAM" id="SignalP"/>
    </source>
</evidence>
<dbReference type="Proteomes" id="UP000663852">
    <property type="component" value="Unassembled WGS sequence"/>
</dbReference>
<keyword evidence="10" id="KW-0732">Signal</keyword>
<dbReference type="PROSITE" id="PS00022">
    <property type="entry name" value="EGF_1"/>
    <property type="match status" value="4"/>
</dbReference>
<feature type="disulfide bond" evidence="8">
    <location>
        <begin position="214"/>
        <end position="232"/>
    </location>
</feature>
<organism evidence="14 16">
    <name type="scientific">Adineta ricciae</name>
    <name type="common">Rotifer</name>
    <dbReference type="NCBI Taxonomy" id="249248"/>
    <lineage>
        <taxon>Eukaryota</taxon>
        <taxon>Metazoa</taxon>
        <taxon>Spiralia</taxon>
        <taxon>Gnathifera</taxon>
        <taxon>Rotifera</taxon>
        <taxon>Eurotatoria</taxon>
        <taxon>Bdelloidea</taxon>
        <taxon>Adinetida</taxon>
        <taxon>Adinetidae</taxon>
        <taxon>Adineta</taxon>
    </lineage>
</organism>
<dbReference type="OrthoDB" id="9990982at2759"/>
<feature type="domain" description="G-protein coupled receptors family 1 profile" evidence="12">
    <location>
        <begin position="1422"/>
        <end position="1685"/>
    </location>
</feature>
<evidence type="ECO:0000256" key="4">
    <source>
        <dbReference type="ARBA" id="ARBA00022989"/>
    </source>
</evidence>
<dbReference type="PANTHER" id="PTHR24270">
    <property type="entry name" value="LOW-DENSITY LIPOPROTEIN RECEPTOR-RELATED"/>
    <property type="match status" value="1"/>
</dbReference>
<feature type="disulfide bond" evidence="8">
    <location>
        <begin position="645"/>
        <end position="663"/>
    </location>
</feature>
<accession>A0A815VNY8</accession>
<dbReference type="CDD" id="cd00112">
    <property type="entry name" value="LDLa"/>
    <property type="match status" value="2"/>
</dbReference>
<dbReference type="GO" id="GO:0005886">
    <property type="term" value="C:plasma membrane"/>
    <property type="evidence" value="ECO:0007669"/>
    <property type="project" value="TreeGrafter"/>
</dbReference>
<feature type="domain" description="EGF-like" evidence="11">
    <location>
        <begin position="1345"/>
        <end position="1383"/>
    </location>
</feature>
<dbReference type="Pfam" id="PF00057">
    <property type="entry name" value="Ldl_recept_a"/>
    <property type="match status" value="2"/>
</dbReference>
<dbReference type="EMBL" id="CAJNOJ010000950">
    <property type="protein sequence ID" value="CAF1535365.1"/>
    <property type="molecule type" value="Genomic_DNA"/>
</dbReference>
<feature type="domain" description="EGF-like" evidence="11">
    <location>
        <begin position="1146"/>
        <end position="1187"/>
    </location>
</feature>
<keyword evidence="5 9" id="KW-0472">Membrane</keyword>
<feature type="transmembrane region" description="Helical" evidence="9">
    <location>
        <begin position="1532"/>
        <end position="1551"/>
    </location>
</feature>
<dbReference type="EMBL" id="CAJNOR010004244">
    <property type="protein sequence ID" value="CAF1486919.1"/>
    <property type="molecule type" value="Genomic_DNA"/>
</dbReference>
<dbReference type="PROSITE" id="PS50068">
    <property type="entry name" value="LDLRA_2"/>
    <property type="match status" value="2"/>
</dbReference>
<feature type="transmembrane region" description="Helical" evidence="9">
    <location>
        <begin position="1626"/>
        <end position="1647"/>
    </location>
</feature>
<comment type="caution">
    <text evidence="7">Lacks conserved residue(s) required for the propagation of feature annotation.</text>
</comment>
<feature type="disulfide bond" evidence="7">
    <location>
        <begin position="1177"/>
        <end position="1186"/>
    </location>
</feature>
<feature type="chain" id="PRO_5036229144" evidence="10">
    <location>
        <begin position="17"/>
        <end position="1700"/>
    </location>
</feature>
<keyword evidence="3" id="KW-0677">Repeat</keyword>
<evidence type="ECO:0000259" key="11">
    <source>
        <dbReference type="PROSITE" id="PS50026"/>
    </source>
</evidence>
<dbReference type="Proteomes" id="UP000663828">
    <property type="component" value="Unassembled WGS sequence"/>
</dbReference>
<dbReference type="InterPro" id="IPR002172">
    <property type="entry name" value="LDrepeatLR_classA_rpt"/>
</dbReference>
<feature type="transmembrane region" description="Helical" evidence="9">
    <location>
        <begin position="1406"/>
        <end position="1428"/>
    </location>
</feature>
<feature type="disulfide bond" evidence="8">
    <location>
        <begin position="207"/>
        <end position="219"/>
    </location>
</feature>
<name>A0A815VNY8_ADIRI</name>
<dbReference type="SUPFAM" id="SSF57196">
    <property type="entry name" value="EGF/Laminin"/>
    <property type="match status" value="1"/>
</dbReference>
<dbReference type="GO" id="GO:0016192">
    <property type="term" value="P:vesicle-mediated transport"/>
    <property type="evidence" value="ECO:0007669"/>
    <property type="project" value="UniProtKB-ARBA"/>
</dbReference>
<evidence type="ECO:0000256" key="6">
    <source>
        <dbReference type="ARBA" id="ARBA00023157"/>
    </source>
</evidence>
<reference evidence="14" key="1">
    <citation type="submission" date="2021-02" db="EMBL/GenBank/DDBJ databases">
        <authorList>
            <person name="Nowell W R."/>
        </authorList>
    </citation>
    <scope>NUCLEOTIDE SEQUENCE</scope>
</reference>
<feature type="transmembrane region" description="Helical" evidence="9">
    <location>
        <begin position="1577"/>
        <end position="1598"/>
    </location>
</feature>
<dbReference type="PROSITE" id="PS50026">
    <property type="entry name" value="EGF_3"/>
    <property type="match status" value="3"/>
</dbReference>
<evidence type="ECO:0000256" key="5">
    <source>
        <dbReference type="ARBA" id="ARBA00023136"/>
    </source>
</evidence>
<keyword evidence="4 9" id="KW-1133">Transmembrane helix</keyword>
<comment type="caution">
    <text evidence="14">The sequence shown here is derived from an EMBL/GenBank/DDBJ whole genome shotgun (WGS) entry which is preliminary data.</text>
</comment>
<sequence>MKHSLVIFLFFVDIQAGIFLFDTQDSRLVEQYDCIYHTTDVSIKYCRRPGTNITLDRSKNDCFNGGERLSFQSLLEQHISPQDILQWNSSLERVDDYASFFYNTHQTNLKGGEYFCRCIQPGTFGKSCEYHFLDGATSFAQAIKEQFEEKQRNPWGAQHYGAILCYRAQNCYSGLLCLDWRNICDGEQQCHGGYDEEHCDLLEFNECEMDEYRCSNGMCIPDAYWLDGEIDCMDRSDEKSDLFNSDCFYQTDYFRCDESVCSAHLWSCGDGQCINSWNRFGYQRLILSGGECLSHRELNHMCEASRRYSLWTKSDTGLCTNQLGYDDPNLSISQTSSVEHLCFYLIRCALSSGLERDCVCNQLNCSQLIITECGRNLFYAFPAAQVVRPYMIAWYSTDHNWLDPTPDDYSFEGEILCRGYYAKISISDSKGLSVSVVWIQHAYVQLDFEFCRKATIKDVTGPQFDPFCWSNHSLTFNNKASYAFHPSFCKSSHRCVTYYRARDRVYDCHDMSDEESDVSTEHFCQNIRKHRFSCSKQEPYCISISYFPYSIGICSDSSDRYVIGSDRLLQDLKCFYRGDPDCSFLRDYIYNSSIRNISRDLPTTSSISRSPLHWYCDSFWDTSSHSDELPEYCKSWICPRDQYQCQTGQCIPLFWLCDGEWDCSDASDEEVLLSIDKFSEHNQKLTNFSNHISLCYQRYTYQAFSNICNGSSELPCFRANVSNPLNITEFRPCISFKQIGDKHEDCVAGHDEKNTIADCNGFMLGFTYRGDNGTCYNHNRYICSDVFDDSNKRLWCFYQQQNSSSCSKERDVICLDGSCKPNARCNGTFECAYGEDEYRCVAAALESDYIIYRREKEHFKRNIIPQLYWNIHPSTMDFSHSTPRRERRMSSEEENAFICNRGVAIGLSEKEKVCFCSPGYYGNYCEFYSDRLTVITHLNITETMQHSIFKVIAILRTKDVVLSHHEFIVNGTFEKDNPIKHRFTLLYSRLSQFLNYTRVRYLYRPEIVHVRYYSVHFNLFLLNVNETIELGQWIYPIYFDFLPSFRLAKILTVSDEYLNQTDHSCDNHTCPSDSDCLPIFNQPGQFYCSCQNGVFNNKCQPVKNLCSSYCSSKSICKPGYRGFFSNVDRPFCVCSLGYYGPRCHLRHEECHFHPCLNNGTCHLTYDPTGENPFRCQCQTEFYGYRCEKRKSFIQIDLNMTDPITPVVSIVQFCDIRGISLEIVLQDQQLINGLPSTISYNHPEMKVPILGILKTYIDIIHLNYFIIYLIPNVTQMQIRSTPKRCPEIMTLMDQMPLFDDDDVPIVFKYHYICRHFQDLYCFYSNDYLCVCELDNHRASCFLHDMNIDQCQLCFSNGKCLRGNLKESKDFYCICSKCRQGDRCQFSLEAFGSTIDSLLSSYSSTIQFIYLIISGCLLLIGLINNILSFITIRRSIPQQTAVGHFLLIITLLNKLSLFSLCLKFLDNSMESFGWLISDQLNLIFCKTFSYLLSISTRSFYWLASWITIDRLLMVVFPTKILFRRPFLAKLISSLTLLIICLMHSHEILFYTIIEQSSSTVCVTHFEDMNIAYYNRVTTLIHYLVPFAVQIICITFMIVYITRIRTKAKDTSNFSRSALIEQFISLKELYVTPLAIVISALPQITVSFTLACQELVSWQKHLLLSTYLLSYIPQVLAFFLFILSSSLYRKEFFQTYIGQKLFS</sequence>
<feature type="domain" description="EGF-like" evidence="11">
    <location>
        <begin position="1102"/>
        <end position="1144"/>
    </location>
</feature>
<dbReference type="SUPFAM" id="SSF57424">
    <property type="entry name" value="LDL receptor-like module"/>
    <property type="match status" value="2"/>
</dbReference>
<protein>
    <submittedName>
        <fullName evidence="14">Uncharacterized protein</fullName>
    </submittedName>
</protein>
<dbReference type="InterPro" id="IPR036055">
    <property type="entry name" value="LDL_receptor-like_sf"/>
</dbReference>
<dbReference type="Gene3D" id="2.10.25.10">
    <property type="entry name" value="Laminin"/>
    <property type="match status" value="1"/>
</dbReference>
<evidence type="ECO:0000256" key="3">
    <source>
        <dbReference type="ARBA" id="ARBA00022737"/>
    </source>
</evidence>
<evidence type="ECO:0000313" key="13">
    <source>
        <dbReference type="EMBL" id="CAF1486919.1"/>
    </source>
</evidence>
<evidence type="ECO:0000256" key="8">
    <source>
        <dbReference type="PROSITE-ProRule" id="PRU00124"/>
    </source>
</evidence>
<feature type="transmembrane region" description="Helical" evidence="9">
    <location>
        <begin position="1659"/>
        <end position="1680"/>
    </location>
</feature>
<dbReference type="Gene3D" id="1.20.1070.10">
    <property type="entry name" value="Rhodopsin 7-helix transmembrane proteins"/>
    <property type="match status" value="1"/>
</dbReference>
<evidence type="ECO:0000313" key="14">
    <source>
        <dbReference type="EMBL" id="CAF1535365.1"/>
    </source>
</evidence>